<dbReference type="PRINTS" id="PR00870">
    <property type="entry name" value="DNAPOLXBETA"/>
</dbReference>
<gene>
    <name evidence="25" type="primary">polX</name>
    <name evidence="25" type="ORF">OE105_08330</name>
</gene>
<feature type="domain" description="Helix-hairpin-helix DNA-binding motif class 1" evidence="22">
    <location>
        <begin position="50"/>
        <end position="69"/>
    </location>
</feature>
<evidence type="ECO:0000256" key="11">
    <source>
        <dbReference type="ARBA" id="ARBA00022763"/>
    </source>
</evidence>
<keyword evidence="15" id="KW-0234">DNA repair</keyword>
<dbReference type="InterPro" id="IPR010996">
    <property type="entry name" value="HHH_MUS81"/>
</dbReference>
<evidence type="ECO:0000313" key="26">
    <source>
        <dbReference type="Proteomes" id="UP001164726"/>
    </source>
</evidence>
<dbReference type="GO" id="GO:0008270">
    <property type="term" value="F:zinc ion binding"/>
    <property type="evidence" value="ECO:0007669"/>
    <property type="project" value="TreeGrafter"/>
</dbReference>
<dbReference type="Gene3D" id="1.10.150.20">
    <property type="entry name" value="5' to 3' exonuclease, C-terminal subdomain"/>
    <property type="match status" value="1"/>
</dbReference>
<evidence type="ECO:0000256" key="4">
    <source>
        <dbReference type="ARBA" id="ARBA00012720"/>
    </source>
</evidence>
<dbReference type="InterPro" id="IPR002054">
    <property type="entry name" value="DNA-dir_DNA_pol_X"/>
</dbReference>
<comment type="catalytic activity">
    <reaction evidence="19">
        <text>a 5'-end 2'-deoxyribose-2'-deoxyribonucleotide-DNA = (2E,4S)-4-hydroxypenten-2-al-5-phosphate + a 5'-end 5'-phospho-2'-deoxyribonucleoside-DNA + H(+)</text>
        <dbReference type="Rhea" id="RHEA:76255"/>
        <dbReference type="Rhea" id="RHEA-COMP:13180"/>
        <dbReference type="Rhea" id="RHEA-COMP:18657"/>
        <dbReference type="ChEBI" id="CHEBI:15378"/>
        <dbReference type="ChEBI" id="CHEBI:136412"/>
        <dbReference type="ChEBI" id="CHEBI:195194"/>
        <dbReference type="ChEBI" id="CHEBI:195195"/>
    </reaction>
</comment>
<comment type="catalytic activity">
    <reaction evidence="21">
        <text>DNA(n) + a 2'-deoxyribonucleoside 5'-triphosphate = DNA(n+1) + diphosphate</text>
        <dbReference type="Rhea" id="RHEA:22508"/>
        <dbReference type="Rhea" id="RHEA-COMP:17339"/>
        <dbReference type="Rhea" id="RHEA-COMP:17340"/>
        <dbReference type="ChEBI" id="CHEBI:33019"/>
        <dbReference type="ChEBI" id="CHEBI:61560"/>
        <dbReference type="ChEBI" id="CHEBI:173112"/>
        <dbReference type="EC" id="2.7.7.7"/>
    </reaction>
</comment>
<dbReference type="EMBL" id="CP106877">
    <property type="protein sequence ID" value="WAA11629.1"/>
    <property type="molecule type" value="Genomic_DNA"/>
</dbReference>
<dbReference type="InterPro" id="IPR050243">
    <property type="entry name" value="PHP_phosphatase"/>
</dbReference>
<evidence type="ECO:0000256" key="1">
    <source>
        <dbReference type="ARBA" id="ARBA00001946"/>
    </source>
</evidence>
<evidence type="ECO:0000256" key="15">
    <source>
        <dbReference type="ARBA" id="ARBA00023204"/>
    </source>
</evidence>
<dbReference type="KEGG" id="fhl:OE105_08330"/>
<dbReference type="InterPro" id="IPR004013">
    <property type="entry name" value="PHP_dom"/>
</dbReference>
<protein>
    <recommendedName>
        <fullName evidence="5">DNA polymerase beta</fullName>
        <ecNumber evidence="3">2.7.7.7</ecNumber>
        <ecNumber evidence="4">4.2.99.18</ecNumber>
    </recommendedName>
    <alternativeName>
        <fullName evidence="16">5'-deoxyribose-phosphate lyase</fullName>
    </alternativeName>
    <alternativeName>
        <fullName evidence="17">AP lyase</fullName>
    </alternativeName>
</protein>
<name>A0A9E8LY00_9BACI</name>
<evidence type="ECO:0000256" key="19">
    <source>
        <dbReference type="ARBA" id="ARBA00044678"/>
    </source>
</evidence>
<dbReference type="InterPro" id="IPR022311">
    <property type="entry name" value="PolX-like"/>
</dbReference>
<dbReference type="SMART" id="SM00278">
    <property type="entry name" value="HhH1"/>
    <property type="match status" value="3"/>
</dbReference>
<dbReference type="InterPro" id="IPR027421">
    <property type="entry name" value="DNA_pol_lamdba_lyase_dom_sf"/>
</dbReference>
<evidence type="ECO:0000259" key="24">
    <source>
        <dbReference type="SMART" id="SM00483"/>
    </source>
</evidence>
<evidence type="ECO:0000256" key="7">
    <source>
        <dbReference type="ARBA" id="ARBA00022634"/>
    </source>
</evidence>
<evidence type="ECO:0000256" key="14">
    <source>
        <dbReference type="ARBA" id="ARBA00023053"/>
    </source>
</evidence>
<dbReference type="PANTHER" id="PTHR36928:SF1">
    <property type="entry name" value="PHOSPHATASE YCDX-RELATED"/>
    <property type="match status" value="1"/>
</dbReference>
<keyword evidence="7" id="KW-0237">DNA synthesis</keyword>
<evidence type="ECO:0000256" key="21">
    <source>
        <dbReference type="ARBA" id="ARBA00049244"/>
    </source>
</evidence>
<keyword evidence="25" id="KW-0269">Exonuclease</keyword>
<dbReference type="Gene3D" id="3.20.20.140">
    <property type="entry name" value="Metal-dependent hydrolases"/>
    <property type="match status" value="1"/>
</dbReference>
<evidence type="ECO:0000256" key="20">
    <source>
        <dbReference type="ARBA" id="ARBA00045548"/>
    </source>
</evidence>
<accession>A0A9E8LY00</accession>
<dbReference type="Pfam" id="PF02811">
    <property type="entry name" value="PHP"/>
    <property type="match status" value="1"/>
</dbReference>
<dbReference type="InterPro" id="IPR003141">
    <property type="entry name" value="Pol/His_phosphatase_N"/>
</dbReference>
<dbReference type="Pfam" id="PF14791">
    <property type="entry name" value="DNA_pol_B_thumb"/>
    <property type="match status" value="1"/>
</dbReference>
<comment type="function">
    <text evidence="20">Repair polymerase that plays a key role in base-excision repair. During this process, the damaged base is excised by specific DNA glycosylases, the DNA backbone is nicked at the abasic site by an apurinic/apyrimidic (AP) endonuclease, and POLB removes 5'-deoxyribose-phosphate from the preincised AP site acting as a 5'-deoxyribose-phosphate lyase (5'-dRP lyase); through its DNA polymerase activity, it adds one nucleotide to the 3' end of the arising single-nucleotide gap. Conducts 'gap-filling' DNA synthesis in a stepwise distributive fashion rather than in a processive fashion as for other DNA polymerases. It is also able to cleave sugar-phosphate bonds 3' to an intact AP site, acting as an AP lyase.</text>
</comment>
<dbReference type="InterPro" id="IPR029398">
    <property type="entry name" value="PolB_thumb"/>
</dbReference>
<evidence type="ECO:0000256" key="9">
    <source>
        <dbReference type="ARBA" id="ARBA00022695"/>
    </source>
</evidence>
<dbReference type="GO" id="GO:0006281">
    <property type="term" value="P:DNA repair"/>
    <property type="evidence" value="ECO:0007669"/>
    <property type="project" value="UniProtKB-KW"/>
</dbReference>
<evidence type="ECO:0000256" key="5">
    <source>
        <dbReference type="ARBA" id="ARBA00020020"/>
    </source>
</evidence>
<feature type="domain" description="Helix-hairpin-helix DNA-binding motif class 1" evidence="22">
    <location>
        <begin position="125"/>
        <end position="144"/>
    </location>
</feature>
<keyword evidence="8" id="KW-0808">Transferase</keyword>
<dbReference type="CDD" id="cd07436">
    <property type="entry name" value="PHP_PolX"/>
    <property type="match status" value="1"/>
</dbReference>
<dbReference type="InterPro" id="IPR047967">
    <property type="entry name" value="PolX_PHP"/>
</dbReference>
<dbReference type="Gene3D" id="1.10.150.110">
    <property type="entry name" value="DNA polymerase beta, N-terminal domain-like"/>
    <property type="match status" value="1"/>
</dbReference>
<comment type="cofactor">
    <cofactor evidence="1">
        <name>Mg(2+)</name>
        <dbReference type="ChEBI" id="CHEBI:18420"/>
    </cofactor>
</comment>
<evidence type="ECO:0000313" key="25">
    <source>
        <dbReference type="EMBL" id="WAA11629.1"/>
    </source>
</evidence>
<dbReference type="GO" id="GO:0003887">
    <property type="term" value="F:DNA-directed DNA polymerase activity"/>
    <property type="evidence" value="ECO:0007669"/>
    <property type="project" value="UniProtKB-KW"/>
</dbReference>
<feature type="domain" description="Polymerase/histidinol phosphatase N-terminal" evidence="23">
    <location>
        <begin position="338"/>
        <end position="417"/>
    </location>
</feature>
<dbReference type="PANTHER" id="PTHR36928">
    <property type="entry name" value="PHOSPHATASE YCDX-RELATED"/>
    <property type="match status" value="1"/>
</dbReference>
<organism evidence="25 26">
    <name type="scientific">Fervidibacillus halotolerans</name>
    <dbReference type="NCBI Taxonomy" id="2980027"/>
    <lineage>
        <taxon>Bacteria</taxon>
        <taxon>Bacillati</taxon>
        <taxon>Bacillota</taxon>
        <taxon>Bacilli</taxon>
        <taxon>Bacillales</taxon>
        <taxon>Bacillaceae</taxon>
        <taxon>Fervidibacillus</taxon>
    </lineage>
</organism>
<keyword evidence="10" id="KW-0235">DNA replication</keyword>
<dbReference type="Gene3D" id="3.30.460.10">
    <property type="entry name" value="Beta Polymerase, domain 2"/>
    <property type="match status" value="1"/>
</dbReference>
<dbReference type="SMART" id="SM00481">
    <property type="entry name" value="POLIIIAc"/>
    <property type="match status" value="1"/>
</dbReference>
<dbReference type="GO" id="GO:0004527">
    <property type="term" value="F:exonuclease activity"/>
    <property type="evidence" value="ECO:0007669"/>
    <property type="project" value="UniProtKB-KW"/>
</dbReference>
<dbReference type="GO" id="GO:0005829">
    <property type="term" value="C:cytosol"/>
    <property type="evidence" value="ECO:0007669"/>
    <property type="project" value="TreeGrafter"/>
</dbReference>
<dbReference type="Proteomes" id="UP001164726">
    <property type="component" value="Chromosome"/>
</dbReference>
<evidence type="ECO:0000256" key="12">
    <source>
        <dbReference type="ARBA" id="ARBA00022843"/>
    </source>
</evidence>
<keyword evidence="12" id="KW-0832">Ubl conjugation</keyword>
<dbReference type="GO" id="GO:0140078">
    <property type="term" value="F:class I DNA-(apurinic or apyrimidinic site) endonuclease activity"/>
    <property type="evidence" value="ECO:0007669"/>
    <property type="project" value="UniProtKB-EC"/>
</dbReference>
<dbReference type="GO" id="GO:0003677">
    <property type="term" value="F:DNA binding"/>
    <property type="evidence" value="ECO:0007669"/>
    <property type="project" value="InterPro"/>
</dbReference>
<keyword evidence="25" id="KW-0540">Nuclease</keyword>
<keyword evidence="25" id="KW-0378">Hydrolase</keyword>
<reference evidence="25" key="1">
    <citation type="submission" date="2022-09" db="EMBL/GenBank/DDBJ databases">
        <title>Complete Genomes of Fervidibacillus albus and Fervidibacillus halotolerans isolated from tidal flat sediments.</title>
        <authorList>
            <person name="Kwon K.K."/>
            <person name="Yang S.-H."/>
            <person name="Park M.J."/>
            <person name="Oh H.-M."/>
        </authorList>
    </citation>
    <scope>NUCLEOTIDE SEQUENCE</scope>
    <source>
        <strain evidence="25">MEBiC13594</strain>
    </source>
</reference>
<dbReference type="Gene3D" id="3.30.210.10">
    <property type="entry name" value="DNA polymerase, thumb domain"/>
    <property type="match status" value="1"/>
</dbReference>
<evidence type="ECO:0000256" key="13">
    <source>
        <dbReference type="ARBA" id="ARBA00022932"/>
    </source>
</evidence>
<keyword evidence="11" id="KW-0227">DNA damage</keyword>
<keyword evidence="13" id="KW-0239">DNA-directed DNA polymerase</keyword>
<dbReference type="CDD" id="cd00141">
    <property type="entry name" value="NT_POLXc"/>
    <property type="match status" value="1"/>
</dbReference>
<evidence type="ECO:0000256" key="2">
    <source>
        <dbReference type="ARBA" id="ARBA00004496"/>
    </source>
</evidence>
<dbReference type="PIRSF" id="PIRSF005047">
    <property type="entry name" value="UCP005047_YshC"/>
    <property type="match status" value="1"/>
</dbReference>
<dbReference type="SMART" id="SM00483">
    <property type="entry name" value="POLXc"/>
    <property type="match status" value="1"/>
</dbReference>
<dbReference type="Pfam" id="PF14520">
    <property type="entry name" value="HHH_5"/>
    <property type="match status" value="1"/>
</dbReference>
<dbReference type="FunFam" id="3.20.20.140:FF:000047">
    <property type="entry name" value="PHP domain-containing protein"/>
    <property type="match status" value="1"/>
</dbReference>
<dbReference type="InterPro" id="IPR002008">
    <property type="entry name" value="DNA_pol_X_beta-like"/>
</dbReference>
<dbReference type="InterPro" id="IPR016195">
    <property type="entry name" value="Pol/histidinol_Pase-like"/>
</dbReference>
<dbReference type="RefSeq" id="WP_275419742.1">
    <property type="nucleotide sequence ID" value="NZ_CP106877.1"/>
</dbReference>
<evidence type="ECO:0000256" key="10">
    <source>
        <dbReference type="ARBA" id="ARBA00022705"/>
    </source>
</evidence>
<dbReference type="Pfam" id="PF14716">
    <property type="entry name" value="HHH_8"/>
    <property type="match status" value="1"/>
</dbReference>
<comment type="subcellular location">
    <subcellularLocation>
        <location evidence="2">Cytoplasm</location>
    </subcellularLocation>
</comment>
<dbReference type="EC" id="2.7.7.7" evidence="3"/>
<dbReference type="GO" id="GO:0042578">
    <property type="term" value="F:phosphoric ester hydrolase activity"/>
    <property type="evidence" value="ECO:0007669"/>
    <property type="project" value="TreeGrafter"/>
</dbReference>
<proteinExistence type="predicted"/>
<evidence type="ECO:0000256" key="3">
    <source>
        <dbReference type="ARBA" id="ARBA00012417"/>
    </source>
</evidence>
<evidence type="ECO:0000256" key="16">
    <source>
        <dbReference type="ARBA" id="ARBA00035717"/>
    </source>
</evidence>
<evidence type="ECO:0000256" key="17">
    <source>
        <dbReference type="ARBA" id="ARBA00035726"/>
    </source>
</evidence>
<evidence type="ECO:0000259" key="23">
    <source>
        <dbReference type="SMART" id="SM00481"/>
    </source>
</evidence>
<dbReference type="SUPFAM" id="SSF47802">
    <property type="entry name" value="DNA polymerase beta, N-terminal domain-like"/>
    <property type="match status" value="1"/>
</dbReference>
<comment type="catalytic activity">
    <reaction evidence="18">
        <text>2'-deoxyribonucleotide-(2'-deoxyribose 5'-phosphate)-2'-deoxyribonucleotide-DNA = a 3'-end 2'-deoxyribonucleotide-(2,3-dehydro-2,3-deoxyribose 5'-phosphate)-DNA + a 5'-end 5'-phospho-2'-deoxyribonucleoside-DNA + H(+)</text>
        <dbReference type="Rhea" id="RHEA:66592"/>
        <dbReference type="Rhea" id="RHEA-COMP:13180"/>
        <dbReference type="Rhea" id="RHEA-COMP:16897"/>
        <dbReference type="Rhea" id="RHEA-COMP:17067"/>
        <dbReference type="ChEBI" id="CHEBI:15378"/>
        <dbReference type="ChEBI" id="CHEBI:136412"/>
        <dbReference type="ChEBI" id="CHEBI:157695"/>
        <dbReference type="ChEBI" id="CHEBI:167181"/>
        <dbReference type="EC" id="4.2.99.18"/>
    </reaction>
</comment>
<evidence type="ECO:0000259" key="22">
    <source>
        <dbReference type="SMART" id="SM00278"/>
    </source>
</evidence>
<evidence type="ECO:0000256" key="6">
    <source>
        <dbReference type="ARBA" id="ARBA00022481"/>
    </source>
</evidence>
<evidence type="ECO:0000256" key="18">
    <source>
        <dbReference type="ARBA" id="ARBA00044632"/>
    </source>
</evidence>
<keyword evidence="6" id="KW-0488">Methylation</keyword>
<dbReference type="InterPro" id="IPR037160">
    <property type="entry name" value="DNA_Pol_thumb_sf"/>
</dbReference>
<keyword evidence="14" id="KW-0915">Sodium</keyword>
<dbReference type="NCBIfam" id="NF006375">
    <property type="entry name" value="PRK08609.1"/>
    <property type="match status" value="1"/>
</dbReference>
<feature type="domain" description="DNA-directed DNA polymerase X" evidence="24">
    <location>
        <begin position="2"/>
        <end position="316"/>
    </location>
</feature>
<dbReference type="SUPFAM" id="SSF89550">
    <property type="entry name" value="PHP domain-like"/>
    <property type="match status" value="1"/>
</dbReference>
<dbReference type="EC" id="4.2.99.18" evidence="4"/>
<keyword evidence="9" id="KW-0548">Nucleotidyltransferase</keyword>
<evidence type="ECO:0000256" key="8">
    <source>
        <dbReference type="ARBA" id="ARBA00022679"/>
    </source>
</evidence>
<dbReference type="AlphaFoldDB" id="A0A9E8LY00"/>
<dbReference type="InterPro" id="IPR003583">
    <property type="entry name" value="Hlx-hairpin-Hlx_DNA-bd_motif"/>
</dbReference>
<keyword evidence="26" id="KW-1185">Reference proteome</keyword>
<sequence length="580" mass="66510">MVPNKKDVIRLLEKIALYMELKGDHPFKIQAFRKAAKVLEMDDRSLEEIDQLTELPGIGKGIAMLINEFITTGHSSILEKLQEEIPKELVYLLQIPGLGAKTIAKLHQELGIQTLDELKRACVEGRIRKIKGFGEKTERNILQGIEQFNKKTFRIPLAQMLPIAKWVEDRLSDMKGIETFFRAGSLRRLKETLKDLDFVIATNHPKYVREQILQFPNIKDRINAGDSKITCKFSFDFDVSVDFRIVSPDSYPTTLHHFTGSKDHNVRMRQIAKARKEKISEYGVENTETGDFFTFRNEKDFFAHFGLPFIPPELREDGSEIDKVEELPDLVSEGDIKGDLHMHSNWSDGVHTVSEMVEACRRRGYSYVAITDHSQFLKIANGLTKDRIRRQLELVRKLNDQYSDITILAGIELDILPDGSLDLDEDILQELDVVIASIHSAFHQSERQILKRLKTAFENPYVNIIAHPTGRIIGRRKGYSVDIEKLFQLAKETNTALEINANPKRLDLKPEYVKIGKEMGVKFVINTDAHSKESLANMEIGVKFARKAWLNKQMVLNTMDTDQLLHFFKQKKEGKSDSFT</sequence>
<feature type="domain" description="Helix-hairpin-helix DNA-binding motif class 1" evidence="22">
    <location>
        <begin position="90"/>
        <end position="109"/>
    </location>
</feature>
<dbReference type="InterPro" id="IPR043519">
    <property type="entry name" value="NT_sf"/>
</dbReference>
<dbReference type="SUPFAM" id="SSF81301">
    <property type="entry name" value="Nucleotidyltransferase"/>
    <property type="match status" value="1"/>
</dbReference>